<dbReference type="GO" id="GO:0004019">
    <property type="term" value="F:adenylosuccinate synthase activity"/>
    <property type="evidence" value="ECO:0007669"/>
    <property type="project" value="UniProtKB-EC"/>
</dbReference>
<dbReference type="GO" id="GO:0005737">
    <property type="term" value="C:cytoplasm"/>
    <property type="evidence" value="ECO:0007669"/>
    <property type="project" value="TreeGrafter"/>
</dbReference>
<dbReference type="InterPro" id="IPR027417">
    <property type="entry name" value="P-loop_NTPase"/>
</dbReference>
<dbReference type="HAMAP" id="MF_00011">
    <property type="entry name" value="Adenylosucc_synth"/>
    <property type="match status" value="1"/>
</dbReference>
<evidence type="ECO:0000256" key="8">
    <source>
        <dbReference type="ARBA" id="ARBA00023134"/>
    </source>
</evidence>
<organism evidence="9">
    <name type="scientific">hydrothermal vent metagenome</name>
    <dbReference type="NCBI Taxonomy" id="652676"/>
    <lineage>
        <taxon>unclassified sequences</taxon>
        <taxon>metagenomes</taxon>
        <taxon>ecological metagenomes</taxon>
    </lineage>
</organism>
<keyword evidence="4" id="KW-0479">Metal-binding</keyword>
<keyword evidence="5" id="KW-0547">Nucleotide-binding</keyword>
<dbReference type="Pfam" id="PF00709">
    <property type="entry name" value="Adenylsucc_synt"/>
    <property type="match status" value="1"/>
</dbReference>
<dbReference type="EMBL" id="FPHN01000241">
    <property type="protein sequence ID" value="SFV68077.1"/>
    <property type="molecule type" value="Genomic_DNA"/>
</dbReference>
<comment type="subunit">
    <text evidence="2">Homodimer.</text>
</comment>
<sequence length="245" mass="26937">MGVELPIKDELKAELDGYAKVLAPHIVDTTQLMWEILDEDKKVLLEGAQGTMLDIDHGTYPYVTSSTTVSAGACSGLGINPKDLGKVTGIAKAYCTRVGNGPFPSEDFGEEGERIRKQGNEFGTTTGRPRRCGWFDAVAMRHAVRVNGVDQVALMKLDVLDGFDEVKVCVAYEINGKEINYVPYELDDAKPIYKSFPCWDKTEGCRTFDSLPDTAQSYILALEEMIGTKIGIVSTSPDRDDTIIR</sequence>
<accession>A0A1W1CQW3</accession>
<name>A0A1W1CQW3_9ZZZZ</name>
<dbReference type="InterPro" id="IPR001114">
    <property type="entry name" value="Adenylosuccinate_synthetase"/>
</dbReference>
<dbReference type="PANTHER" id="PTHR11846:SF0">
    <property type="entry name" value="ADENYLOSUCCINATE SYNTHETASE"/>
    <property type="match status" value="1"/>
</dbReference>
<dbReference type="Gene3D" id="3.40.440.10">
    <property type="entry name" value="Adenylosuccinate Synthetase, subunit A, domain 1"/>
    <property type="match status" value="1"/>
</dbReference>
<dbReference type="GO" id="GO:0044208">
    <property type="term" value="P:'de novo' AMP biosynthetic process"/>
    <property type="evidence" value="ECO:0007669"/>
    <property type="project" value="TreeGrafter"/>
</dbReference>
<evidence type="ECO:0000256" key="2">
    <source>
        <dbReference type="ARBA" id="ARBA00011738"/>
    </source>
</evidence>
<evidence type="ECO:0000256" key="3">
    <source>
        <dbReference type="ARBA" id="ARBA00022598"/>
    </source>
</evidence>
<dbReference type="PANTHER" id="PTHR11846">
    <property type="entry name" value="ADENYLOSUCCINATE SYNTHETASE"/>
    <property type="match status" value="1"/>
</dbReference>
<comment type="cofactor">
    <cofactor evidence="1">
        <name>Mg(2+)</name>
        <dbReference type="ChEBI" id="CHEBI:18420"/>
    </cofactor>
</comment>
<protein>
    <submittedName>
        <fullName evidence="9">Adenylosuccinate synthetase</fullName>
        <ecNumber evidence="9">6.3.4.4</ecNumber>
    </submittedName>
</protein>
<keyword evidence="3 9" id="KW-0436">Ligase</keyword>
<keyword evidence="8" id="KW-0342">GTP-binding</keyword>
<evidence type="ECO:0000256" key="5">
    <source>
        <dbReference type="ARBA" id="ARBA00022741"/>
    </source>
</evidence>
<evidence type="ECO:0000256" key="1">
    <source>
        <dbReference type="ARBA" id="ARBA00001946"/>
    </source>
</evidence>
<keyword evidence="7" id="KW-0460">Magnesium</keyword>
<dbReference type="AlphaFoldDB" id="A0A1W1CQW3"/>
<dbReference type="FunFam" id="3.90.170.10:FF:000001">
    <property type="entry name" value="Adenylosuccinate synthetase"/>
    <property type="match status" value="1"/>
</dbReference>
<evidence type="ECO:0000256" key="7">
    <source>
        <dbReference type="ARBA" id="ARBA00022842"/>
    </source>
</evidence>
<reference evidence="9" key="1">
    <citation type="submission" date="2016-10" db="EMBL/GenBank/DDBJ databases">
        <authorList>
            <person name="de Groot N.N."/>
        </authorList>
    </citation>
    <scope>NUCLEOTIDE SEQUENCE</scope>
</reference>
<dbReference type="GO" id="GO:0046040">
    <property type="term" value="P:IMP metabolic process"/>
    <property type="evidence" value="ECO:0007669"/>
    <property type="project" value="TreeGrafter"/>
</dbReference>
<evidence type="ECO:0000256" key="4">
    <source>
        <dbReference type="ARBA" id="ARBA00022723"/>
    </source>
</evidence>
<proteinExistence type="inferred from homology"/>
<evidence type="ECO:0000313" key="9">
    <source>
        <dbReference type="EMBL" id="SFV68077.1"/>
    </source>
</evidence>
<keyword evidence="6" id="KW-0658">Purine biosynthesis</keyword>
<dbReference type="SMART" id="SM00788">
    <property type="entry name" value="Adenylsucc_synt"/>
    <property type="match status" value="1"/>
</dbReference>
<dbReference type="EC" id="6.3.4.4" evidence="9"/>
<dbReference type="GO" id="GO:0005525">
    <property type="term" value="F:GTP binding"/>
    <property type="evidence" value="ECO:0007669"/>
    <property type="project" value="UniProtKB-KW"/>
</dbReference>
<dbReference type="GO" id="GO:0046872">
    <property type="term" value="F:metal ion binding"/>
    <property type="evidence" value="ECO:0007669"/>
    <property type="project" value="UniProtKB-KW"/>
</dbReference>
<dbReference type="InterPro" id="IPR042111">
    <property type="entry name" value="Adenylosuccinate_synth_dom3"/>
</dbReference>
<gene>
    <name evidence="9" type="ORF">MNB_SV-14-1139</name>
</gene>
<dbReference type="Gene3D" id="3.90.170.10">
    <property type="entry name" value="Adenylosuccinate Synthetase, subunit A, domain 3"/>
    <property type="match status" value="1"/>
</dbReference>
<dbReference type="InterPro" id="IPR042109">
    <property type="entry name" value="Adenylosuccinate_synth_dom1"/>
</dbReference>
<evidence type="ECO:0000256" key="6">
    <source>
        <dbReference type="ARBA" id="ARBA00022755"/>
    </source>
</evidence>
<dbReference type="SUPFAM" id="SSF52540">
    <property type="entry name" value="P-loop containing nucleoside triphosphate hydrolases"/>
    <property type="match status" value="1"/>
</dbReference>